<gene>
    <name evidence="1" type="ORF">ADL29_35900</name>
</gene>
<organism evidence="1 2">
    <name type="scientific">Streptomyces chattanoogensis</name>
    <dbReference type="NCBI Taxonomy" id="66876"/>
    <lineage>
        <taxon>Bacteria</taxon>
        <taxon>Bacillati</taxon>
        <taxon>Actinomycetota</taxon>
        <taxon>Actinomycetes</taxon>
        <taxon>Kitasatosporales</taxon>
        <taxon>Streptomycetaceae</taxon>
        <taxon>Streptomyces</taxon>
    </lineage>
</organism>
<evidence type="ECO:0000313" key="2">
    <source>
        <dbReference type="Proteomes" id="UP000037982"/>
    </source>
</evidence>
<dbReference type="AlphaFoldDB" id="A0A0N0XSP7"/>
<sequence>MDGDAEAGKTLLDVLPCLLASLRRVCQRAGHSIARHIVGAGTEPAHHHDDVSPSRWGDGLGDGVAYAEWDASLAEHSGGVVCVGALQVGAEQFVADGDDGGRGAVGTARRLIGAEWTQW</sequence>
<dbReference type="Proteomes" id="UP000037982">
    <property type="component" value="Unassembled WGS sequence"/>
</dbReference>
<proteinExistence type="predicted"/>
<comment type="caution">
    <text evidence="1">The sequence shown here is derived from an EMBL/GenBank/DDBJ whole genome shotgun (WGS) entry which is preliminary data.</text>
</comment>
<protein>
    <submittedName>
        <fullName evidence="1">Uncharacterized protein</fullName>
    </submittedName>
</protein>
<keyword evidence="2" id="KW-1185">Reference proteome</keyword>
<name>A0A0N0XSP7_9ACTN</name>
<evidence type="ECO:0000313" key="1">
    <source>
        <dbReference type="EMBL" id="KPC59198.1"/>
    </source>
</evidence>
<dbReference type="EMBL" id="LGKG01000188">
    <property type="protein sequence ID" value="KPC59198.1"/>
    <property type="molecule type" value="Genomic_DNA"/>
</dbReference>
<reference evidence="2" key="1">
    <citation type="submission" date="2015-07" db="EMBL/GenBank/DDBJ databases">
        <authorList>
            <person name="Ju K.-S."/>
            <person name="Doroghazi J.R."/>
            <person name="Metcalf W.W."/>
        </authorList>
    </citation>
    <scope>NUCLEOTIDE SEQUENCE [LARGE SCALE GENOMIC DNA]</scope>
    <source>
        <strain evidence="2">NRRL ISP-5002</strain>
    </source>
</reference>
<accession>A0A0N0XSP7</accession>